<proteinExistence type="inferred from homology"/>
<dbReference type="OrthoDB" id="9766361at2"/>
<keyword evidence="5" id="KW-0472">Membrane</keyword>
<dbReference type="RefSeq" id="WP_153726299.1">
    <property type="nucleotide sequence ID" value="NZ_CP045875.1"/>
</dbReference>
<gene>
    <name evidence="6" type="ORF">FTV88_3224</name>
</gene>
<dbReference type="GO" id="GO:0006508">
    <property type="term" value="P:proteolysis"/>
    <property type="evidence" value="ECO:0007669"/>
    <property type="project" value="UniProtKB-KW"/>
</dbReference>
<evidence type="ECO:0000256" key="5">
    <source>
        <dbReference type="SAM" id="Phobius"/>
    </source>
</evidence>
<dbReference type="InterPro" id="IPR051201">
    <property type="entry name" value="Chloro_Bact_Ser_Proteases"/>
</dbReference>
<sequence>MEEKKQDSEKKERRLAVRRENNSDQSYWKVPITPEMERQLEIDLFQELNERYEHDDEAEELGKRKKQSAMMVRVIGWTTGLIFLFLVLLGSTYGLRLPPLDFLTRSQELAQNPEMKALQEAVVHVESLGRRGTGFNIDASGLIVTNHHVIADARVIYVSFSRGGAVYRVQEHKSFPEIDLALLKIDGDQLPALPVDLRSQIHAGESLLIIGNPLGFSKVIKEGEYLGSTKLRNWDEPVWMIESTIYQGSSGSPVFNEAGNVVAVIFATLRQEEDSESIVGLAVPIHYLHRDLPF</sequence>
<dbReference type="GO" id="GO:0004252">
    <property type="term" value="F:serine-type endopeptidase activity"/>
    <property type="evidence" value="ECO:0007669"/>
    <property type="project" value="InterPro"/>
</dbReference>
<evidence type="ECO:0000256" key="1">
    <source>
        <dbReference type="ARBA" id="ARBA00010541"/>
    </source>
</evidence>
<dbReference type="InterPro" id="IPR001940">
    <property type="entry name" value="Peptidase_S1C"/>
</dbReference>
<evidence type="ECO:0000313" key="6">
    <source>
        <dbReference type="EMBL" id="QGG49290.1"/>
    </source>
</evidence>
<dbReference type="InterPro" id="IPR043504">
    <property type="entry name" value="Peptidase_S1_PA_chymotrypsin"/>
</dbReference>
<dbReference type="InterPro" id="IPR009003">
    <property type="entry name" value="Peptidase_S1_PA"/>
</dbReference>
<keyword evidence="7" id="KW-1185">Reference proteome</keyword>
<dbReference type="PANTHER" id="PTHR43343:SF3">
    <property type="entry name" value="PROTEASE DO-LIKE 8, CHLOROPLASTIC"/>
    <property type="match status" value="1"/>
</dbReference>
<dbReference type="Pfam" id="PF13365">
    <property type="entry name" value="Trypsin_2"/>
    <property type="match status" value="1"/>
</dbReference>
<feature type="transmembrane region" description="Helical" evidence="5">
    <location>
        <begin position="74"/>
        <end position="95"/>
    </location>
</feature>
<dbReference type="PRINTS" id="PR00834">
    <property type="entry name" value="PROTEASES2C"/>
</dbReference>
<keyword evidence="3" id="KW-0378">Hydrolase</keyword>
<dbReference type="KEGG" id="hcv:FTV88_3224"/>
<reference evidence="7" key="1">
    <citation type="submission" date="2019-11" db="EMBL/GenBank/DDBJ databases">
        <title>Genome sequence of Heliorestis convoluta strain HH, an alkaliphilic and minimalistic phototrophic bacterium from a soda lake in Egypt.</title>
        <authorList>
            <person name="Dewey E.D."/>
            <person name="Stokes L.M."/>
            <person name="Burchell B.M."/>
            <person name="Shaffer K.N."/>
            <person name="Huntington A.M."/>
            <person name="Baker J.M."/>
            <person name="Nadendla S."/>
            <person name="Giglio M.G."/>
            <person name="Touchman J.W."/>
            <person name="Blankenship R.E."/>
            <person name="Madigan M.T."/>
            <person name="Sattley W.M."/>
        </authorList>
    </citation>
    <scope>NUCLEOTIDE SEQUENCE [LARGE SCALE GENOMIC DNA]</scope>
    <source>
        <strain evidence="7">HH</strain>
    </source>
</reference>
<dbReference type="EMBL" id="CP045875">
    <property type="protein sequence ID" value="QGG49290.1"/>
    <property type="molecule type" value="Genomic_DNA"/>
</dbReference>
<dbReference type="Gene3D" id="2.40.10.10">
    <property type="entry name" value="Trypsin-like serine proteases"/>
    <property type="match status" value="2"/>
</dbReference>
<dbReference type="SUPFAM" id="SSF50494">
    <property type="entry name" value="Trypsin-like serine proteases"/>
    <property type="match status" value="1"/>
</dbReference>
<feature type="region of interest" description="Disordered" evidence="4">
    <location>
        <begin position="1"/>
        <end position="21"/>
    </location>
</feature>
<keyword evidence="5" id="KW-0812">Transmembrane</keyword>
<evidence type="ECO:0000256" key="4">
    <source>
        <dbReference type="SAM" id="MobiDB-lite"/>
    </source>
</evidence>
<name>A0A5Q2NAJ8_9FIRM</name>
<protein>
    <submittedName>
        <fullName evidence="6">Serine protease</fullName>
    </submittedName>
</protein>
<keyword evidence="2 6" id="KW-0645">Protease</keyword>
<comment type="similarity">
    <text evidence="1">Belongs to the peptidase S1C family.</text>
</comment>
<evidence type="ECO:0000256" key="3">
    <source>
        <dbReference type="ARBA" id="ARBA00022801"/>
    </source>
</evidence>
<keyword evidence="5" id="KW-1133">Transmembrane helix</keyword>
<organism evidence="6 7">
    <name type="scientific">Heliorestis convoluta</name>
    <dbReference type="NCBI Taxonomy" id="356322"/>
    <lineage>
        <taxon>Bacteria</taxon>
        <taxon>Bacillati</taxon>
        <taxon>Bacillota</taxon>
        <taxon>Clostridia</taxon>
        <taxon>Eubacteriales</taxon>
        <taxon>Heliobacteriaceae</taxon>
        <taxon>Heliorestis</taxon>
    </lineage>
</organism>
<accession>A0A5Q2NAJ8</accession>
<dbReference type="Proteomes" id="UP000366051">
    <property type="component" value="Chromosome"/>
</dbReference>
<dbReference type="AlphaFoldDB" id="A0A5Q2NAJ8"/>
<evidence type="ECO:0000256" key="2">
    <source>
        <dbReference type="ARBA" id="ARBA00022670"/>
    </source>
</evidence>
<evidence type="ECO:0000313" key="7">
    <source>
        <dbReference type="Proteomes" id="UP000366051"/>
    </source>
</evidence>
<dbReference type="PANTHER" id="PTHR43343">
    <property type="entry name" value="PEPTIDASE S12"/>
    <property type="match status" value="1"/>
</dbReference>